<dbReference type="Pfam" id="PF00512">
    <property type="entry name" value="HisKA"/>
    <property type="match status" value="1"/>
</dbReference>
<dbReference type="InterPro" id="IPR001610">
    <property type="entry name" value="PAC"/>
</dbReference>
<feature type="domain" description="PAS" evidence="10">
    <location>
        <begin position="260"/>
        <end position="335"/>
    </location>
</feature>
<dbReference type="InterPro" id="IPR013656">
    <property type="entry name" value="PAS_4"/>
</dbReference>
<dbReference type="SMART" id="SM00091">
    <property type="entry name" value="PAS"/>
    <property type="match status" value="2"/>
</dbReference>
<evidence type="ECO:0000313" key="12">
    <source>
        <dbReference type="EMBL" id="SDJ68057.1"/>
    </source>
</evidence>
<gene>
    <name evidence="12" type="ORF">SAMN05216226_10781</name>
</gene>
<dbReference type="InterPro" id="IPR052162">
    <property type="entry name" value="Sensor_kinase/Photoreceptor"/>
</dbReference>
<evidence type="ECO:0000256" key="4">
    <source>
        <dbReference type="ARBA" id="ARBA00022679"/>
    </source>
</evidence>
<comment type="catalytic activity">
    <reaction evidence="1">
        <text>ATP + protein L-histidine = ADP + protein N-phospho-L-histidine.</text>
        <dbReference type="EC" id="2.7.13.3"/>
    </reaction>
</comment>
<dbReference type="Pfam" id="PF00072">
    <property type="entry name" value="Response_reg"/>
    <property type="match status" value="1"/>
</dbReference>
<dbReference type="PROSITE" id="PS50110">
    <property type="entry name" value="RESPONSE_REGULATORY"/>
    <property type="match status" value="1"/>
</dbReference>
<evidence type="ECO:0000259" key="11">
    <source>
        <dbReference type="PROSITE" id="PS50113"/>
    </source>
</evidence>
<comment type="caution">
    <text evidence="6">Lacks conserved residue(s) required for the propagation of feature annotation.</text>
</comment>
<evidence type="ECO:0000256" key="3">
    <source>
        <dbReference type="ARBA" id="ARBA00022553"/>
    </source>
</evidence>
<dbReference type="GO" id="GO:0000155">
    <property type="term" value="F:phosphorelay sensor kinase activity"/>
    <property type="evidence" value="ECO:0007669"/>
    <property type="project" value="InterPro"/>
</dbReference>
<name>A0A1G8VQA5_9EURY</name>
<dbReference type="Proteomes" id="UP000198856">
    <property type="component" value="Unassembled WGS sequence"/>
</dbReference>
<dbReference type="CDD" id="cd00082">
    <property type="entry name" value="HisKA"/>
    <property type="match status" value="1"/>
</dbReference>
<dbReference type="PROSITE" id="PS50109">
    <property type="entry name" value="HIS_KIN"/>
    <property type="match status" value="1"/>
</dbReference>
<keyword evidence="7" id="KW-0175">Coiled coil</keyword>
<dbReference type="PANTHER" id="PTHR43304">
    <property type="entry name" value="PHYTOCHROME-LIKE PROTEIN CPH1"/>
    <property type="match status" value="1"/>
</dbReference>
<sequence length="609" mass="68231">MIQEPTQGTILYVGSDDNSQRVTKRLAEGGLAVETVRRPEQALTQVEESAVDCLVSEYDLPTRDGVALLADVRDQFGGLPFVLFTDSGSEAVASDAIANDVTAYIRKDAAENPYVRLRGRIQEVLEGHPRVAWTEHSISQFWGAVIESANVWITVLDRDGAVTAWNRAAAEISGYPAAEVVGGDDIWRRLYPDEEYRAEIREQNSLIIDGEPVEEFETTIQTREGAERIMSWYAHPITDRDGTLAGSVAVGRDVTDRKQMKQRFQTLIGNLPGVVYRCRNEPGWPMEFVGGDCESLTGYTAEQLESGDIQWEESLTHPDDKETVRAEVAQALEADEPFEVRYRIQTADGDQRWMWERGRKVPAPADSESELLEGFVTEITERKQYERRLEEQRNNLKLLNKVLRHDIRNDLQVVTLYAELLESEIDDEQQEYITRLITNAEHATNLTETARVMADVMLERERDREDIDLKRVLESELEEARLRSDDAAVAVEGSLPSVTVRADEMLHSVFANLLKNAIQHNDKERPEVTVSLTEYSDSAVVEVADNGPGITAERKTAIFGEGEKGLDSEGTGIGLYLVRTLVEDYGGTIRVEDNAPTGAVFVVELPRAD</sequence>
<evidence type="ECO:0000256" key="1">
    <source>
        <dbReference type="ARBA" id="ARBA00000085"/>
    </source>
</evidence>
<dbReference type="InterPro" id="IPR035965">
    <property type="entry name" value="PAS-like_dom_sf"/>
</dbReference>
<dbReference type="EC" id="2.7.13.3" evidence="2"/>
<dbReference type="Gene3D" id="3.30.450.20">
    <property type="entry name" value="PAS domain"/>
    <property type="match status" value="2"/>
</dbReference>
<dbReference type="Pfam" id="PF02518">
    <property type="entry name" value="HATPase_c"/>
    <property type="match status" value="1"/>
</dbReference>
<dbReference type="SUPFAM" id="SSF52172">
    <property type="entry name" value="CheY-like"/>
    <property type="match status" value="1"/>
</dbReference>
<dbReference type="Gene3D" id="3.40.50.2300">
    <property type="match status" value="1"/>
</dbReference>
<proteinExistence type="predicted"/>
<dbReference type="CDD" id="cd00130">
    <property type="entry name" value="PAS"/>
    <property type="match status" value="2"/>
</dbReference>
<dbReference type="SMART" id="SM00448">
    <property type="entry name" value="REC"/>
    <property type="match status" value="1"/>
</dbReference>
<dbReference type="EMBL" id="FNFC01000007">
    <property type="protein sequence ID" value="SDJ68057.1"/>
    <property type="molecule type" value="Genomic_DNA"/>
</dbReference>
<dbReference type="Pfam" id="PF08448">
    <property type="entry name" value="PAS_4"/>
    <property type="match status" value="1"/>
</dbReference>
<dbReference type="InterPro" id="IPR036890">
    <property type="entry name" value="HATPase_C_sf"/>
</dbReference>
<dbReference type="PRINTS" id="PR00344">
    <property type="entry name" value="BCTRLSENSOR"/>
</dbReference>
<dbReference type="Gene3D" id="3.30.565.10">
    <property type="entry name" value="Histidine kinase-like ATPase, C-terminal domain"/>
    <property type="match status" value="1"/>
</dbReference>
<dbReference type="PROSITE" id="PS50112">
    <property type="entry name" value="PAS"/>
    <property type="match status" value="2"/>
</dbReference>
<evidence type="ECO:0000256" key="6">
    <source>
        <dbReference type="PROSITE-ProRule" id="PRU00169"/>
    </source>
</evidence>
<feature type="domain" description="Histidine kinase" evidence="8">
    <location>
        <begin position="402"/>
        <end position="609"/>
    </location>
</feature>
<dbReference type="OrthoDB" id="3369at2157"/>
<keyword evidence="4" id="KW-0808">Transferase</keyword>
<dbReference type="PROSITE" id="PS50113">
    <property type="entry name" value="PAC"/>
    <property type="match status" value="2"/>
</dbReference>
<accession>A0A1G8VQA5</accession>
<dbReference type="SMART" id="SM00387">
    <property type="entry name" value="HATPase_c"/>
    <property type="match status" value="1"/>
</dbReference>
<dbReference type="AlphaFoldDB" id="A0A1G8VQA5"/>
<evidence type="ECO:0000259" key="8">
    <source>
        <dbReference type="PROSITE" id="PS50109"/>
    </source>
</evidence>
<feature type="domain" description="Response regulatory" evidence="9">
    <location>
        <begin position="9"/>
        <end position="122"/>
    </location>
</feature>
<evidence type="ECO:0000313" key="13">
    <source>
        <dbReference type="Proteomes" id="UP000198856"/>
    </source>
</evidence>
<dbReference type="SUPFAM" id="SSF55785">
    <property type="entry name" value="PYP-like sensor domain (PAS domain)"/>
    <property type="match status" value="2"/>
</dbReference>
<dbReference type="InterPro" id="IPR005467">
    <property type="entry name" value="His_kinase_dom"/>
</dbReference>
<dbReference type="InterPro" id="IPR011006">
    <property type="entry name" value="CheY-like_superfamily"/>
</dbReference>
<evidence type="ECO:0000256" key="2">
    <source>
        <dbReference type="ARBA" id="ARBA00012438"/>
    </source>
</evidence>
<organism evidence="12 13">
    <name type="scientific">Halovenus aranensis</name>
    <dbReference type="NCBI Taxonomy" id="890420"/>
    <lineage>
        <taxon>Archaea</taxon>
        <taxon>Methanobacteriati</taxon>
        <taxon>Methanobacteriota</taxon>
        <taxon>Stenosarchaea group</taxon>
        <taxon>Halobacteria</taxon>
        <taxon>Halobacteriales</taxon>
        <taxon>Haloarculaceae</taxon>
        <taxon>Halovenus</taxon>
    </lineage>
</organism>
<dbReference type="PANTHER" id="PTHR43304:SF1">
    <property type="entry name" value="PAC DOMAIN-CONTAINING PROTEIN"/>
    <property type="match status" value="1"/>
</dbReference>
<evidence type="ECO:0000256" key="7">
    <source>
        <dbReference type="SAM" id="Coils"/>
    </source>
</evidence>
<evidence type="ECO:0000256" key="5">
    <source>
        <dbReference type="ARBA" id="ARBA00022777"/>
    </source>
</evidence>
<dbReference type="NCBIfam" id="TIGR00229">
    <property type="entry name" value="sensory_box"/>
    <property type="match status" value="2"/>
</dbReference>
<keyword evidence="13" id="KW-1185">Reference proteome</keyword>
<dbReference type="SMART" id="SM00388">
    <property type="entry name" value="HisKA"/>
    <property type="match status" value="1"/>
</dbReference>
<feature type="coiled-coil region" evidence="7">
    <location>
        <begin position="375"/>
        <end position="406"/>
    </location>
</feature>
<evidence type="ECO:0000259" key="10">
    <source>
        <dbReference type="PROSITE" id="PS50112"/>
    </source>
</evidence>
<dbReference type="RefSeq" id="WP_092701977.1">
    <property type="nucleotide sequence ID" value="NZ_FNFC01000007.1"/>
</dbReference>
<evidence type="ECO:0000259" key="9">
    <source>
        <dbReference type="PROSITE" id="PS50110"/>
    </source>
</evidence>
<protein>
    <recommendedName>
        <fullName evidence="2">histidine kinase</fullName>
        <ecNumber evidence="2">2.7.13.3</ecNumber>
    </recommendedName>
</protein>
<dbReference type="InterPro" id="IPR036097">
    <property type="entry name" value="HisK_dim/P_sf"/>
</dbReference>
<dbReference type="InterPro" id="IPR000700">
    <property type="entry name" value="PAS-assoc_C"/>
</dbReference>
<keyword evidence="5" id="KW-0418">Kinase</keyword>
<dbReference type="Gene3D" id="1.10.287.130">
    <property type="match status" value="1"/>
</dbReference>
<dbReference type="SMART" id="SM00086">
    <property type="entry name" value="PAC"/>
    <property type="match status" value="2"/>
</dbReference>
<dbReference type="InterPro" id="IPR003661">
    <property type="entry name" value="HisK_dim/P_dom"/>
</dbReference>
<dbReference type="InterPro" id="IPR003594">
    <property type="entry name" value="HATPase_dom"/>
</dbReference>
<reference evidence="12 13" key="1">
    <citation type="submission" date="2016-10" db="EMBL/GenBank/DDBJ databases">
        <authorList>
            <person name="de Groot N.N."/>
        </authorList>
    </citation>
    <scope>NUCLEOTIDE SEQUENCE [LARGE SCALE GENOMIC DNA]</scope>
    <source>
        <strain evidence="12 13">IBRC-M10015</strain>
    </source>
</reference>
<dbReference type="CDD" id="cd00156">
    <property type="entry name" value="REC"/>
    <property type="match status" value="1"/>
</dbReference>
<dbReference type="InterPro" id="IPR004358">
    <property type="entry name" value="Sig_transdc_His_kin-like_C"/>
</dbReference>
<keyword evidence="3" id="KW-0597">Phosphoprotein</keyword>
<feature type="domain" description="PAC" evidence="11">
    <location>
        <begin position="214"/>
        <end position="266"/>
    </location>
</feature>
<dbReference type="STRING" id="890420.SAMN05216226_10781"/>
<dbReference type="InterPro" id="IPR001789">
    <property type="entry name" value="Sig_transdc_resp-reg_receiver"/>
</dbReference>
<dbReference type="InterPro" id="IPR000014">
    <property type="entry name" value="PAS"/>
</dbReference>
<feature type="domain" description="PAC" evidence="11">
    <location>
        <begin position="338"/>
        <end position="391"/>
    </location>
</feature>
<dbReference type="SUPFAM" id="SSF55874">
    <property type="entry name" value="ATPase domain of HSP90 chaperone/DNA topoisomerase II/histidine kinase"/>
    <property type="match status" value="1"/>
</dbReference>
<dbReference type="Pfam" id="PF08447">
    <property type="entry name" value="PAS_3"/>
    <property type="match status" value="1"/>
</dbReference>
<feature type="domain" description="PAS" evidence="10">
    <location>
        <begin position="145"/>
        <end position="194"/>
    </location>
</feature>
<dbReference type="SUPFAM" id="SSF47384">
    <property type="entry name" value="Homodimeric domain of signal transducing histidine kinase"/>
    <property type="match status" value="1"/>
</dbReference>
<dbReference type="InterPro" id="IPR013655">
    <property type="entry name" value="PAS_fold_3"/>
</dbReference>